<dbReference type="RefSeq" id="WP_092957971.1">
    <property type="nucleotide sequence ID" value="NZ_FOSQ01000002.1"/>
</dbReference>
<dbReference type="Pfam" id="PF09339">
    <property type="entry name" value="HTH_IclR"/>
    <property type="match status" value="1"/>
</dbReference>
<dbReference type="InterPro" id="IPR029016">
    <property type="entry name" value="GAF-like_dom_sf"/>
</dbReference>
<organism evidence="6 7">
    <name type="scientific">Falsiroseomonas stagni DSM 19981</name>
    <dbReference type="NCBI Taxonomy" id="1123062"/>
    <lineage>
        <taxon>Bacteria</taxon>
        <taxon>Pseudomonadati</taxon>
        <taxon>Pseudomonadota</taxon>
        <taxon>Alphaproteobacteria</taxon>
        <taxon>Acetobacterales</taxon>
        <taxon>Roseomonadaceae</taxon>
        <taxon>Falsiroseomonas</taxon>
    </lineage>
</organism>
<dbReference type="Proteomes" id="UP000199473">
    <property type="component" value="Unassembled WGS sequence"/>
</dbReference>
<dbReference type="InterPro" id="IPR050707">
    <property type="entry name" value="HTH_MetabolicPath_Reg"/>
</dbReference>
<dbReference type="PANTHER" id="PTHR30136">
    <property type="entry name" value="HELIX-TURN-HELIX TRANSCRIPTIONAL REGULATOR, ICLR FAMILY"/>
    <property type="match status" value="1"/>
</dbReference>
<dbReference type="Pfam" id="PF01614">
    <property type="entry name" value="IclR_C"/>
    <property type="match status" value="1"/>
</dbReference>
<dbReference type="Gene3D" id="3.30.450.40">
    <property type="match status" value="1"/>
</dbReference>
<dbReference type="PROSITE" id="PS51077">
    <property type="entry name" value="HTH_ICLR"/>
    <property type="match status" value="1"/>
</dbReference>
<dbReference type="EMBL" id="FOSQ01000002">
    <property type="protein sequence ID" value="SFK38774.1"/>
    <property type="molecule type" value="Genomic_DNA"/>
</dbReference>
<evidence type="ECO:0000259" key="4">
    <source>
        <dbReference type="PROSITE" id="PS51077"/>
    </source>
</evidence>
<dbReference type="GO" id="GO:0003700">
    <property type="term" value="F:DNA-binding transcription factor activity"/>
    <property type="evidence" value="ECO:0007669"/>
    <property type="project" value="TreeGrafter"/>
</dbReference>
<dbReference type="GO" id="GO:0003677">
    <property type="term" value="F:DNA binding"/>
    <property type="evidence" value="ECO:0007669"/>
    <property type="project" value="UniProtKB-KW"/>
</dbReference>
<dbReference type="InterPro" id="IPR014757">
    <property type="entry name" value="Tscrpt_reg_IclR_C"/>
</dbReference>
<sequence length="266" mass="28065">MARRRAGEALPAEAADTVTALTRGLDVLGCFRRGDGPLGNQEIAARTRLPRSTVSRLTATLTRAGWLLHVPETQRYRLGPAAIALGGAALGGLDIRGIARAPMQDLANRTRAVVALGMRDRLSMLYLEVVRSDAPISLNLEAGSRISLAFSAMGRAWLAAAPPAEREDALLRLRELDDGAWPRIAAGVARAREDAAVLGICCSFGEWQDGVNAIATSFRPGGGLPLMVLNVGAPAFVCSTESLLDEARPALLALARSLDGVLDRPG</sequence>
<feature type="domain" description="HTH iclR-type" evidence="4">
    <location>
        <begin position="18"/>
        <end position="80"/>
    </location>
</feature>
<dbReference type="InterPro" id="IPR036390">
    <property type="entry name" value="WH_DNA-bd_sf"/>
</dbReference>
<dbReference type="PROSITE" id="PS51078">
    <property type="entry name" value="ICLR_ED"/>
    <property type="match status" value="1"/>
</dbReference>
<dbReference type="Gene3D" id="1.10.10.10">
    <property type="entry name" value="Winged helix-like DNA-binding domain superfamily/Winged helix DNA-binding domain"/>
    <property type="match status" value="1"/>
</dbReference>
<protein>
    <submittedName>
        <fullName evidence="6">Transcriptional regulator, IclR family</fullName>
    </submittedName>
</protein>
<dbReference type="OrthoDB" id="9807558at2"/>
<dbReference type="SUPFAM" id="SSF55781">
    <property type="entry name" value="GAF domain-like"/>
    <property type="match status" value="1"/>
</dbReference>
<keyword evidence="1" id="KW-0805">Transcription regulation</keyword>
<dbReference type="InterPro" id="IPR005471">
    <property type="entry name" value="Tscrpt_reg_IclR_N"/>
</dbReference>
<gene>
    <name evidence="6" type="ORF">SAMN02745775_102129</name>
</gene>
<reference evidence="6 7" key="1">
    <citation type="submission" date="2016-10" db="EMBL/GenBank/DDBJ databases">
        <authorList>
            <person name="de Groot N.N."/>
        </authorList>
    </citation>
    <scope>NUCLEOTIDE SEQUENCE [LARGE SCALE GENOMIC DNA]</scope>
    <source>
        <strain evidence="6 7">DSM 19981</strain>
    </source>
</reference>
<dbReference type="PANTHER" id="PTHR30136:SF33">
    <property type="entry name" value="TRANSCRIPTIONAL REGULATORY PROTEIN"/>
    <property type="match status" value="1"/>
</dbReference>
<keyword evidence="7" id="KW-1185">Reference proteome</keyword>
<keyword evidence="3" id="KW-0804">Transcription</keyword>
<dbReference type="InterPro" id="IPR036388">
    <property type="entry name" value="WH-like_DNA-bd_sf"/>
</dbReference>
<evidence type="ECO:0000256" key="2">
    <source>
        <dbReference type="ARBA" id="ARBA00023125"/>
    </source>
</evidence>
<evidence type="ECO:0000256" key="1">
    <source>
        <dbReference type="ARBA" id="ARBA00023015"/>
    </source>
</evidence>
<dbReference type="SMART" id="SM00346">
    <property type="entry name" value="HTH_ICLR"/>
    <property type="match status" value="1"/>
</dbReference>
<dbReference type="STRING" id="1123062.SAMN02745775_102129"/>
<evidence type="ECO:0000259" key="5">
    <source>
        <dbReference type="PROSITE" id="PS51078"/>
    </source>
</evidence>
<evidence type="ECO:0000313" key="7">
    <source>
        <dbReference type="Proteomes" id="UP000199473"/>
    </source>
</evidence>
<dbReference type="GO" id="GO:0045892">
    <property type="term" value="P:negative regulation of DNA-templated transcription"/>
    <property type="evidence" value="ECO:0007669"/>
    <property type="project" value="TreeGrafter"/>
</dbReference>
<dbReference type="FunFam" id="1.10.10.10:FF:000056">
    <property type="entry name" value="IclR family transcriptional regulator"/>
    <property type="match status" value="1"/>
</dbReference>
<keyword evidence="2" id="KW-0238">DNA-binding</keyword>
<feature type="domain" description="IclR-ED" evidence="5">
    <location>
        <begin position="81"/>
        <end position="264"/>
    </location>
</feature>
<evidence type="ECO:0000256" key="3">
    <source>
        <dbReference type="ARBA" id="ARBA00023163"/>
    </source>
</evidence>
<proteinExistence type="predicted"/>
<evidence type="ECO:0000313" key="6">
    <source>
        <dbReference type="EMBL" id="SFK38774.1"/>
    </source>
</evidence>
<dbReference type="SUPFAM" id="SSF46785">
    <property type="entry name" value="Winged helix' DNA-binding domain"/>
    <property type="match status" value="1"/>
</dbReference>
<name>A0A1I3Z3V9_9PROT</name>
<accession>A0A1I3Z3V9</accession>
<dbReference type="AlphaFoldDB" id="A0A1I3Z3V9"/>